<keyword evidence="2" id="KW-1185">Reference proteome</keyword>
<accession>A0AA35YPZ2</accession>
<dbReference type="EMBL" id="OX465079">
    <property type="protein sequence ID" value="CAI9277807.1"/>
    <property type="molecule type" value="Genomic_DNA"/>
</dbReference>
<protein>
    <submittedName>
        <fullName evidence="1">Uncharacterized protein</fullName>
    </submittedName>
</protein>
<dbReference type="Proteomes" id="UP001177003">
    <property type="component" value="Chromosome 3"/>
</dbReference>
<evidence type="ECO:0000313" key="2">
    <source>
        <dbReference type="Proteomes" id="UP001177003"/>
    </source>
</evidence>
<evidence type="ECO:0000313" key="1">
    <source>
        <dbReference type="EMBL" id="CAI9277807.1"/>
    </source>
</evidence>
<sequence>MELEPGSAKDSNVFFLSSDILQKSKVVVFSLSQCHRPGWCRCPQSSLPSISTWMIEAQGCEIIEVLSREKCNEVLIALYSYISSQGSSLLSAYLSSSDVTDYGLLHIKEGKNVEALNLNFYEHISDVGLGFITGLSNLISLSLKKNTNITTKGCSGIHGGLVHLRGLHKLALLNMERFPITATCLDLLSDLVALLFLNEAADDKAPQSERDIKSRAIIGFSVHLHCKLAALVQHADGGQVTKFLAC</sequence>
<name>A0AA35YPZ2_LACSI</name>
<proteinExistence type="predicted"/>
<gene>
    <name evidence="1" type="ORF">LSALG_LOCUS17717</name>
</gene>
<reference evidence="1" key="1">
    <citation type="submission" date="2023-04" db="EMBL/GenBank/DDBJ databases">
        <authorList>
            <person name="Vijverberg K."/>
            <person name="Xiong W."/>
            <person name="Schranz E."/>
        </authorList>
    </citation>
    <scope>NUCLEOTIDE SEQUENCE</scope>
</reference>
<dbReference type="SUPFAM" id="SSF52047">
    <property type="entry name" value="RNI-like"/>
    <property type="match status" value="1"/>
</dbReference>
<dbReference type="InterPro" id="IPR032675">
    <property type="entry name" value="LRR_dom_sf"/>
</dbReference>
<dbReference type="Gene3D" id="3.80.10.10">
    <property type="entry name" value="Ribonuclease Inhibitor"/>
    <property type="match status" value="1"/>
</dbReference>
<organism evidence="1 2">
    <name type="scientific">Lactuca saligna</name>
    <name type="common">Willowleaf lettuce</name>
    <dbReference type="NCBI Taxonomy" id="75948"/>
    <lineage>
        <taxon>Eukaryota</taxon>
        <taxon>Viridiplantae</taxon>
        <taxon>Streptophyta</taxon>
        <taxon>Embryophyta</taxon>
        <taxon>Tracheophyta</taxon>
        <taxon>Spermatophyta</taxon>
        <taxon>Magnoliopsida</taxon>
        <taxon>eudicotyledons</taxon>
        <taxon>Gunneridae</taxon>
        <taxon>Pentapetalae</taxon>
        <taxon>asterids</taxon>
        <taxon>campanulids</taxon>
        <taxon>Asterales</taxon>
        <taxon>Asteraceae</taxon>
        <taxon>Cichorioideae</taxon>
        <taxon>Cichorieae</taxon>
        <taxon>Lactucinae</taxon>
        <taxon>Lactuca</taxon>
    </lineage>
</organism>
<dbReference type="AlphaFoldDB" id="A0AA35YPZ2"/>